<keyword evidence="5 15" id="KW-0378">Hydrolase</keyword>
<protein>
    <recommendedName>
        <fullName evidence="2">phosphoserine phosphatase</fullName>
        <ecNumber evidence="2">3.1.3.3</ecNumber>
    </recommendedName>
</protein>
<dbReference type="Proteomes" id="UP000196240">
    <property type="component" value="Unassembled WGS sequence"/>
</dbReference>
<dbReference type="Proteomes" id="UP000276980">
    <property type="component" value="Chromosome"/>
</dbReference>
<accession>A0A1R7QFZ5</accession>
<dbReference type="InterPro" id="IPR011863">
    <property type="entry name" value="HSK-PSP"/>
</dbReference>
<comment type="catalytic activity">
    <reaction evidence="9">
        <text>O-phospho-D-serine + H2O = D-serine + phosphate</text>
        <dbReference type="Rhea" id="RHEA:24873"/>
        <dbReference type="ChEBI" id="CHEBI:15377"/>
        <dbReference type="ChEBI" id="CHEBI:35247"/>
        <dbReference type="ChEBI" id="CHEBI:43474"/>
        <dbReference type="ChEBI" id="CHEBI:58680"/>
        <dbReference type="EC" id="3.1.3.3"/>
    </reaction>
</comment>
<feature type="active site" description="Proton donor" evidence="10">
    <location>
        <position position="9"/>
    </location>
</feature>
<feature type="binding site" evidence="11">
    <location>
        <position position="133"/>
    </location>
    <ligand>
        <name>substrate</name>
    </ligand>
</feature>
<evidence type="ECO:0000313" key="14">
    <source>
        <dbReference type="EMBL" id="MDH2172926.1"/>
    </source>
</evidence>
<dbReference type="Proteomes" id="UP001162261">
    <property type="component" value="Unassembled WGS sequence"/>
</dbReference>
<dbReference type="GO" id="GO:0036424">
    <property type="term" value="F:L-phosphoserine phosphatase activity"/>
    <property type="evidence" value="ECO:0007669"/>
    <property type="project" value="TreeGrafter"/>
</dbReference>
<reference evidence="13 17" key="2">
    <citation type="submission" date="2017-06" db="EMBL/GenBank/DDBJ databases">
        <title>Complete Genome Sequence of the Carbazole-Degrading Bacterium Acinetobacter johnsonii IC001.</title>
        <authorList>
            <person name="Vejarano F."/>
            <person name="Suzuki-Minakuchi C."/>
            <person name="Ohtsubo Y."/>
            <person name="Tsuda M."/>
            <person name="Okada K."/>
            <person name="Nojiri H."/>
        </authorList>
    </citation>
    <scope>NUCLEOTIDE SEQUENCE [LARGE SCALE GENOMIC DNA]</scope>
    <source>
        <strain evidence="13 17">IC001</strain>
    </source>
</reference>
<keyword evidence="13" id="KW-0808">Transferase</keyword>
<evidence type="ECO:0000256" key="7">
    <source>
        <dbReference type="ARBA" id="ARBA00023299"/>
    </source>
</evidence>
<feature type="binding site" evidence="11">
    <location>
        <begin position="90"/>
        <end position="91"/>
    </location>
    <ligand>
        <name>substrate</name>
    </ligand>
</feature>
<dbReference type="NCBIfam" id="TIGR02137">
    <property type="entry name" value="HSK-PSP"/>
    <property type="match status" value="1"/>
</dbReference>
<dbReference type="EC" id="3.1.3.3" evidence="2"/>
<dbReference type="RefSeq" id="WP_078426022.1">
    <property type="nucleotide sequence ID" value="NZ_BKWH01000081.1"/>
</dbReference>
<dbReference type="GO" id="GO:0005737">
    <property type="term" value="C:cytoplasm"/>
    <property type="evidence" value="ECO:0007669"/>
    <property type="project" value="TreeGrafter"/>
</dbReference>
<evidence type="ECO:0000256" key="4">
    <source>
        <dbReference type="ARBA" id="ARBA00022723"/>
    </source>
</evidence>
<feature type="binding site" evidence="12">
    <location>
        <position position="152"/>
    </location>
    <ligand>
        <name>Mg(2+)</name>
        <dbReference type="ChEBI" id="CHEBI:18420"/>
    </ligand>
</feature>
<dbReference type="NCBIfam" id="TIGR01488">
    <property type="entry name" value="HAD-SF-IB"/>
    <property type="match status" value="1"/>
</dbReference>
<dbReference type="PANTHER" id="PTHR43344:SF2">
    <property type="entry name" value="PHOSPHOSERINE PHOSPHATASE"/>
    <property type="match status" value="1"/>
</dbReference>
<evidence type="ECO:0000313" key="15">
    <source>
        <dbReference type="EMBL" id="SJX23194.1"/>
    </source>
</evidence>
<evidence type="ECO:0000313" key="16">
    <source>
        <dbReference type="Proteomes" id="UP000196240"/>
    </source>
</evidence>
<dbReference type="GO" id="GO:0016740">
    <property type="term" value="F:transferase activity"/>
    <property type="evidence" value="ECO:0007669"/>
    <property type="project" value="UniProtKB-KW"/>
</dbReference>
<dbReference type="PANTHER" id="PTHR43344">
    <property type="entry name" value="PHOSPHOSERINE PHOSPHATASE"/>
    <property type="match status" value="1"/>
</dbReference>
<evidence type="ECO:0000256" key="1">
    <source>
        <dbReference type="ARBA" id="ARBA00005135"/>
    </source>
</evidence>
<feature type="binding site" evidence="12">
    <location>
        <position position="9"/>
    </location>
    <ligand>
        <name>Mg(2+)</name>
        <dbReference type="ChEBI" id="CHEBI:18420"/>
    </ligand>
</feature>
<evidence type="ECO:0000256" key="10">
    <source>
        <dbReference type="PIRSR" id="PIRSR611863-1"/>
    </source>
</evidence>
<feature type="binding site" evidence="11">
    <location>
        <position position="46"/>
    </location>
    <ligand>
        <name>substrate</name>
    </ligand>
</feature>
<feature type="active site" description="Nucleophile" evidence="10">
    <location>
        <position position="7"/>
    </location>
</feature>
<feature type="binding site" evidence="12">
    <location>
        <position position="7"/>
    </location>
    <ligand>
        <name>Mg(2+)</name>
        <dbReference type="ChEBI" id="CHEBI:18420"/>
    </ligand>
</feature>
<keyword evidence="3" id="KW-0028">Amino-acid biosynthesis</keyword>
<keyword evidence="6" id="KW-0460">Magnesium</keyword>
<dbReference type="EMBL" id="FUUY01000010">
    <property type="protein sequence ID" value="SJX23194.1"/>
    <property type="molecule type" value="Genomic_DNA"/>
</dbReference>
<evidence type="ECO:0000256" key="11">
    <source>
        <dbReference type="PIRSR" id="PIRSR611863-2"/>
    </source>
</evidence>
<organism evidence="15 16">
    <name type="scientific">Acinetobacter johnsonii</name>
    <dbReference type="NCBI Taxonomy" id="40214"/>
    <lineage>
        <taxon>Bacteria</taxon>
        <taxon>Pseudomonadati</taxon>
        <taxon>Pseudomonadota</taxon>
        <taxon>Gammaproteobacteria</taxon>
        <taxon>Moraxellales</taxon>
        <taxon>Moraxellaceae</taxon>
        <taxon>Acinetobacter</taxon>
    </lineage>
</organism>
<comment type="cofactor">
    <cofactor evidence="12">
        <name>Mg(2+)</name>
        <dbReference type="ChEBI" id="CHEBI:18420"/>
    </cofactor>
    <text evidence="12">Binds 1 Mg(2+) ion per subunit.</text>
</comment>
<dbReference type="InterPro" id="IPR036412">
    <property type="entry name" value="HAD-like_sf"/>
</dbReference>
<evidence type="ECO:0000313" key="13">
    <source>
        <dbReference type="EMBL" id="AZN63348.1"/>
    </source>
</evidence>
<dbReference type="GO" id="GO:0000287">
    <property type="term" value="F:magnesium ion binding"/>
    <property type="evidence" value="ECO:0007669"/>
    <property type="project" value="TreeGrafter"/>
</dbReference>
<evidence type="ECO:0000256" key="3">
    <source>
        <dbReference type="ARBA" id="ARBA00022605"/>
    </source>
</evidence>
<reference evidence="14" key="3">
    <citation type="submission" date="2022-09" db="EMBL/GenBank/DDBJ databases">
        <title>Intensive care unit water sources are persistently colonized with multi-drug resistant bacteria and are the site of extensive horizontal gene transfer of antibiotic resistance genes.</title>
        <authorList>
            <person name="Diorio-Toth L."/>
        </authorList>
    </citation>
    <scope>NUCLEOTIDE SEQUENCE</scope>
    <source>
        <strain evidence="14">GD03649</strain>
    </source>
</reference>
<dbReference type="Gene3D" id="3.90.1470.10">
    <property type="entry name" value="thrh gene product, domain 2"/>
    <property type="match status" value="1"/>
</dbReference>
<reference evidence="15 16" key="1">
    <citation type="submission" date="2017-02" db="EMBL/GenBank/DDBJ databases">
        <authorList>
            <person name="Peterson S.W."/>
        </authorList>
    </citation>
    <scope>NUCLEOTIDE SEQUENCE [LARGE SCALE GENOMIC DNA]</scope>
    <source>
        <strain evidence="15">C6</strain>
    </source>
</reference>
<feature type="binding site" evidence="11">
    <location>
        <position position="155"/>
    </location>
    <ligand>
        <name>substrate</name>
    </ligand>
</feature>
<keyword evidence="4" id="KW-0479">Metal-binding</keyword>
<feature type="binding site" evidence="11">
    <location>
        <position position="15"/>
    </location>
    <ligand>
        <name>substrate</name>
    </ligand>
</feature>
<keyword evidence="7" id="KW-0718">Serine biosynthesis</keyword>
<dbReference type="InterPro" id="IPR050582">
    <property type="entry name" value="HAD-like_SerB"/>
</dbReference>
<evidence type="ECO:0000256" key="5">
    <source>
        <dbReference type="ARBA" id="ARBA00022801"/>
    </source>
</evidence>
<dbReference type="InterPro" id="IPR023214">
    <property type="entry name" value="HAD_sf"/>
</dbReference>
<dbReference type="SUPFAM" id="SSF56784">
    <property type="entry name" value="HAD-like"/>
    <property type="match status" value="1"/>
</dbReference>
<comment type="catalytic activity">
    <reaction evidence="8">
        <text>O-phospho-L-serine + H2O = L-serine + phosphate</text>
        <dbReference type="Rhea" id="RHEA:21208"/>
        <dbReference type="ChEBI" id="CHEBI:15377"/>
        <dbReference type="ChEBI" id="CHEBI:33384"/>
        <dbReference type="ChEBI" id="CHEBI:43474"/>
        <dbReference type="ChEBI" id="CHEBI:57524"/>
        <dbReference type="EC" id="3.1.3.3"/>
    </reaction>
</comment>
<dbReference type="GO" id="GO:0006564">
    <property type="term" value="P:L-serine biosynthetic process"/>
    <property type="evidence" value="ECO:0007669"/>
    <property type="project" value="UniProtKB-KW"/>
</dbReference>
<dbReference type="EMBL" id="JAOCLH010000019">
    <property type="protein sequence ID" value="MDH2172926.1"/>
    <property type="molecule type" value="Genomic_DNA"/>
</dbReference>
<evidence type="ECO:0000256" key="9">
    <source>
        <dbReference type="ARBA" id="ARBA00048523"/>
    </source>
</evidence>
<proteinExistence type="predicted"/>
<dbReference type="AlphaFoldDB" id="A0A1R7QFZ5"/>
<dbReference type="Pfam" id="PF00702">
    <property type="entry name" value="Hydrolase"/>
    <property type="match status" value="1"/>
</dbReference>
<dbReference type="EMBL" id="CP022298">
    <property type="protein sequence ID" value="AZN63348.1"/>
    <property type="molecule type" value="Genomic_DNA"/>
</dbReference>
<name>A0A1R7QFZ5_ACIJO</name>
<evidence type="ECO:0000256" key="2">
    <source>
        <dbReference type="ARBA" id="ARBA00012640"/>
    </source>
</evidence>
<evidence type="ECO:0000256" key="6">
    <source>
        <dbReference type="ARBA" id="ARBA00022842"/>
    </source>
</evidence>
<evidence type="ECO:0000256" key="12">
    <source>
        <dbReference type="PIRSR" id="PIRSR611863-3"/>
    </source>
</evidence>
<dbReference type="Gene3D" id="3.40.50.1000">
    <property type="entry name" value="HAD superfamily/HAD-like"/>
    <property type="match status" value="1"/>
</dbReference>
<gene>
    <name evidence="14" type="primary">thrH</name>
    <name evidence="15" type="ORF">ACNJC6_02850</name>
    <name evidence="13" type="ORF">CFH90_04630</name>
    <name evidence="14" type="ORF">N5J46_10920</name>
</gene>
<evidence type="ECO:0000256" key="8">
    <source>
        <dbReference type="ARBA" id="ARBA00048138"/>
    </source>
</evidence>
<comment type="pathway">
    <text evidence="1">Amino-acid biosynthesis; L-serine biosynthesis; L-serine from 3-phospho-D-glycerate: step 3/3.</text>
</comment>
<evidence type="ECO:0000313" key="17">
    <source>
        <dbReference type="Proteomes" id="UP000276980"/>
    </source>
</evidence>
<sequence length="205" mass="23277">MEVVCLDLEGVLVPEIWINFAKKTGIKALEATTRDIPDYDVLMTQRLNILKEHGLGLNDIQEVIAEMGPFPGAKEFVEWLRTHFQLIILSDTFYEFAHPLMKQLGWPTIFCHKLETDEKGMITAYKLRQPDQKREAVKGLHGLNYRVIAAGDSYNDTTMLGEADKGFLFDAPENVIKEFPQFPAIHGYEALKEAIRNASVRDIPA</sequence>
<dbReference type="NCBIfam" id="NF010109">
    <property type="entry name" value="PRK13582.1"/>
    <property type="match status" value="1"/>
</dbReference>